<reference evidence="2" key="1">
    <citation type="submission" date="2021-01" db="EMBL/GenBank/DDBJ databases">
        <authorList>
            <person name="Corre E."/>
            <person name="Pelletier E."/>
            <person name="Niang G."/>
            <person name="Scheremetjew M."/>
            <person name="Finn R."/>
            <person name="Kale V."/>
            <person name="Holt S."/>
            <person name="Cochrane G."/>
            <person name="Meng A."/>
            <person name="Brown T."/>
            <person name="Cohen L."/>
        </authorList>
    </citation>
    <scope>NUCLEOTIDE SEQUENCE</scope>
    <source>
        <strain evidence="2">CCCM811</strain>
    </source>
</reference>
<dbReference type="EMBL" id="HBIV01026933">
    <property type="protein sequence ID" value="CAE0667683.1"/>
    <property type="molecule type" value="Transcribed_RNA"/>
</dbReference>
<dbReference type="AlphaFoldDB" id="A0A6U2Y7N5"/>
<organism evidence="2">
    <name type="scientific">Lotharella globosa</name>
    <dbReference type="NCBI Taxonomy" id="91324"/>
    <lineage>
        <taxon>Eukaryota</taxon>
        <taxon>Sar</taxon>
        <taxon>Rhizaria</taxon>
        <taxon>Cercozoa</taxon>
        <taxon>Chlorarachniophyceae</taxon>
        <taxon>Lotharella</taxon>
    </lineage>
</organism>
<accession>A0A6U2Y7N5</accession>
<keyword evidence="1" id="KW-1133">Transmembrane helix</keyword>
<evidence type="ECO:0000256" key="1">
    <source>
        <dbReference type="SAM" id="Phobius"/>
    </source>
</evidence>
<sequence length="186" mass="19110">MAHINLDVPYAEIDGSKKTYTKLEKAVLAVSAVALVGLVGAVCLGAFSTPQLAAPMMMSRTSVGPNVMSARMVSRSMNQVAVQARAQQVASNLAELKKSSSDGRLGKIVLLGVPVLAWVGFNILGPAQNQLDGMTDSKKKPAGKATRRRGILTGIASAAAGAAALQSADADEILAALDNVVAPKAE</sequence>
<feature type="transmembrane region" description="Helical" evidence="1">
    <location>
        <begin position="105"/>
        <end position="124"/>
    </location>
</feature>
<keyword evidence="1" id="KW-0812">Transmembrane</keyword>
<gene>
    <name evidence="2" type="ORF">LGLO00237_LOCUS19306</name>
</gene>
<evidence type="ECO:0000313" key="2">
    <source>
        <dbReference type="EMBL" id="CAE0667683.1"/>
    </source>
</evidence>
<keyword evidence="1" id="KW-0472">Membrane</keyword>
<protein>
    <submittedName>
        <fullName evidence="2">Uncharacterized protein</fullName>
    </submittedName>
</protein>
<feature type="transmembrane region" description="Helical" evidence="1">
    <location>
        <begin position="26"/>
        <end position="47"/>
    </location>
</feature>
<proteinExistence type="predicted"/>
<name>A0A6U2Y7N5_9EUKA</name>